<keyword evidence="2" id="KW-1185">Reference proteome</keyword>
<dbReference type="STRING" id="890420.SAMN05216226_11229"/>
<dbReference type="AlphaFoldDB" id="A0A1G8XR37"/>
<organism evidence="1 2">
    <name type="scientific">Halovenus aranensis</name>
    <dbReference type="NCBI Taxonomy" id="890420"/>
    <lineage>
        <taxon>Archaea</taxon>
        <taxon>Methanobacteriati</taxon>
        <taxon>Methanobacteriota</taxon>
        <taxon>Stenosarchaea group</taxon>
        <taxon>Halobacteria</taxon>
        <taxon>Halobacteriales</taxon>
        <taxon>Haloarculaceae</taxon>
        <taxon>Halovenus</taxon>
    </lineage>
</organism>
<proteinExistence type="predicted"/>
<dbReference type="Proteomes" id="UP000198856">
    <property type="component" value="Unassembled WGS sequence"/>
</dbReference>
<name>A0A1G8XR37_9EURY</name>
<dbReference type="EMBL" id="FNFC01000012">
    <property type="protein sequence ID" value="SDJ92886.1"/>
    <property type="molecule type" value="Genomic_DNA"/>
</dbReference>
<accession>A0A1G8XR37</accession>
<sequence length="51" mass="5756">MEWKRVTPPSQLQSCSCGCEYVDEKPDGLVKLYRCAECHTILGDLTMGHEP</sequence>
<evidence type="ECO:0000313" key="1">
    <source>
        <dbReference type="EMBL" id="SDJ92886.1"/>
    </source>
</evidence>
<evidence type="ECO:0000313" key="2">
    <source>
        <dbReference type="Proteomes" id="UP000198856"/>
    </source>
</evidence>
<dbReference type="RefSeq" id="WP_176765316.1">
    <property type="nucleotide sequence ID" value="NZ_FNFC01000012.1"/>
</dbReference>
<dbReference type="OrthoDB" id="66904at2235"/>
<protein>
    <submittedName>
        <fullName evidence="1">Uncharacterized protein</fullName>
    </submittedName>
</protein>
<gene>
    <name evidence="1" type="ORF">SAMN05216226_11229</name>
</gene>
<reference evidence="1 2" key="1">
    <citation type="submission" date="2016-10" db="EMBL/GenBank/DDBJ databases">
        <authorList>
            <person name="de Groot N.N."/>
        </authorList>
    </citation>
    <scope>NUCLEOTIDE SEQUENCE [LARGE SCALE GENOMIC DNA]</scope>
    <source>
        <strain evidence="1 2">IBRC-M10015</strain>
    </source>
</reference>